<evidence type="ECO:0000256" key="1">
    <source>
        <dbReference type="SAM" id="Coils"/>
    </source>
</evidence>
<accession>A0AAN8KHU8</accession>
<feature type="coiled-coil region" evidence="1">
    <location>
        <begin position="23"/>
        <end position="50"/>
    </location>
</feature>
<dbReference type="AlphaFoldDB" id="A0AAN8KHU8"/>
<comment type="caution">
    <text evidence="3">The sequence shown here is derived from an EMBL/GenBank/DDBJ whole genome shotgun (WGS) entry which is preliminary data.</text>
</comment>
<sequence length="190" mass="21794">MIHDLQNRTTEIESERDENSILQAQLQDKIGEMESELKESINRHEDLEQYTLRNSLRFMHVPNKENLNTDSEVIQICDRCLGVSIGRADIDRTHTIGNVKGEHVQIIPTFTSHNLKSKVYTAKRKLKGNVNGIFTTEDLTNLIKRLIQVNKAISLSSFWSNNGRIFVCKERDSKPIQIKCVSDIDNLSTQ</sequence>
<keyword evidence="4" id="KW-1185">Reference proteome</keyword>
<gene>
    <name evidence="3" type="ORF">SNE40_001560</name>
</gene>
<feature type="domain" description="FP protein C-terminal" evidence="2">
    <location>
        <begin position="159"/>
        <end position="187"/>
    </location>
</feature>
<keyword evidence="1" id="KW-0175">Coiled coil</keyword>
<protein>
    <recommendedName>
        <fullName evidence="2">FP protein C-terminal domain-containing protein</fullName>
    </recommendedName>
</protein>
<reference evidence="3 4" key="1">
    <citation type="submission" date="2024-01" db="EMBL/GenBank/DDBJ databases">
        <title>The genome of the rayed Mediterranean limpet Patella caerulea (Linnaeus, 1758).</title>
        <authorList>
            <person name="Anh-Thu Weber A."/>
            <person name="Halstead-Nussloch G."/>
        </authorList>
    </citation>
    <scope>NUCLEOTIDE SEQUENCE [LARGE SCALE GENOMIC DNA]</scope>
    <source>
        <strain evidence="3">AATW-2023a</strain>
        <tissue evidence="3">Whole specimen</tissue>
    </source>
</reference>
<name>A0AAN8KHU8_PATCE</name>
<dbReference type="Proteomes" id="UP001347796">
    <property type="component" value="Unassembled WGS sequence"/>
</dbReference>
<proteinExistence type="predicted"/>
<evidence type="ECO:0000313" key="4">
    <source>
        <dbReference type="Proteomes" id="UP001347796"/>
    </source>
</evidence>
<dbReference type="EMBL" id="JAZGQO010000001">
    <property type="protein sequence ID" value="KAK6196311.1"/>
    <property type="molecule type" value="Genomic_DNA"/>
</dbReference>
<dbReference type="Pfam" id="PF25298">
    <property type="entry name" value="Baculo_FP_2nd"/>
    <property type="match status" value="1"/>
</dbReference>
<evidence type="ECO:0000313" key="3">
    <source>
        <dbReference type="EMBL" id="KAK6196311.1"/>
    </source>
</evidence>
<dbReference type="InterPro" id="IPR057251">
    <property type="entry name" value="FP_C"/>
</dbReference>
<evidence type="ECO:0000259" key="2">
    <source>
        <dbReference type="Pfam" id="PF25298"/>
    </source>
</evidence>
<organism evidence="3 4">
    <name type="scientific">Patella caerulea</name>
    <name type="common">Rayed Mediterranean limpet</name>
    <dbReference type="NCBI Taxonomy" id="87958"/>
    <lineage>
        <taxon>Eukaryota</taxon>
        <taxon>Metazoa</taxon>
        <taxon>Spiralia</taxon>
        <taxon>Lophotrochozoa</taxon>
        <taxon>Mollusca</taxon>
        <taxon>Gastropoda</taxon>
        <taxon>Patellogastropoda</taxon>
        <taxon>Patelloidea</taxon>
        <taxon>Patellidae</taxon>
        <taxon>Patella</taxon>
    </lineage>
</organism>